<keyword evidence="1 7" id="KW-0547">Nucleotide-binding</keyword>
<dbReference type="PANTHER" id="PTHR48444:SF1">
    <property type="entry name" value="DNA TOPOISOMERASE 6 SUBUNIT B"/>
    <property type="match status" value="1"/>
</dbReference>
<keyword evidence="10" id="KW-1185">Reference proteome</keyword>
<dbReference type="InterPro" id="IPR015320">
    <property type="entry name" value="TopoVI_B_transducer"/>
</dbReference>
<dbReference type="InterPro" id="IPR003594">
    <property type="entry name" value="HATPase_dom"/>
</dbReference>
<evidence type="ECO:0000313" key="9">
    <source>
        <dbReference type="EMBL" id="ADL18627.1"/>
    </source>
</evidence>
<dbReference type="Pfam" id="PF02518">
    <property type="entry name" value="HATPase_c"/>
    <property type="match status" value="1"/>
</dbReference>
<dbReference type="AlphaFoldDB" id="D9PZY9"/>
<dbReference type="STRING" id="666510.ASAC_0220"/>
<dbReference type="RefSeq" id="WP_013266139.1">
    <property type="nucleotide sequence ID" value="NC_014374.1"/>
</dbReference>
<keyword evidence="2 7" id="KW-0067">ATP-binding</keyword>
<feature type="domain" description="Histidine kinase/HSP90-like ATPase" evidence="8">
    <location>
        <begin position="34"/>
        <end position="163"/>
    </location>
</feature>
<dbReference type="EMBL" id="CP001742">
    <property type="protein sequence ID" value="ADL18627.1"/>
    <property type="molecule type" value="Genomic_DNA"/>
</dbReference>
<name>D9PZY9_ACIS3</name>
<dbReference type="GO" id="GO:0003677">
    <property type="term" value="F:DNA binding"/>
    <property type="evidence" value="ECO:0007669"/>
    <property type="project" value="UniProtKB-UniRule"/>
</dbReference>
<dbReference type="Gene3D" id="3.30.565.10">
    <property type="entry name" value="Histidine kinase-like ATPase, C-terminal domain"/>
    <property type="match status" value="1"/>
</dbReference>
<dbReference type="OrthoDB" id="65493at2157"/>
<dbReference type="Gene3D" id="1.10.8.50">
    <property type="match status" value="1"/>
</dbReference>
<dbReference type="GO" id="GO:0006265">
    <property type="term" value="P:DNA topological change"/>
    <property type="evidence" value="ECO:0007669"/>
    <property type="project" value="UniProtKB-UniRule"/>
</dbReference>
<proteinExistence type="inferred from homology"/>
<dbReference type="InterPro" id="IPR014721">
    <property type="entry name" value="Ribsml_uS5_D2-typ_fold_subgr"/>
</dbReference>
<comment type="function">
    <text evidence="7">Relaxes both positive and negative superturns and exhibits a strong decatenase activity.</text>
</comment>
<feature type="binding site" evidence="7">
    <location>
        <begin position="117"/>
        <end position="124"/>
    </location>
    <ligand>
        <name>ATP</name>
        <dbReference type="ChEBI" id="CHEBI:30616"/>
    </ligand>
</feature>
<comment type="similarity">
    <text evidence="7">Belongs to the TOP6B family.</text>
</comment>
<dbReference type="PANTHER" id="PTHR48444">
    <property type="entry name" value="DNA TOPOISOMERASE 6 SUBUNIT B"/>
    <property type="match status" value="1"/>
</dbReference>
<evidence type="ECO:0000256" key="3">
    <source>
        <dbReference type="ARBA" id="ARBA00023029"/>
    </source>
</evidence>
<accession>D9PZY9</accession>
<sequence length="556" mass="62895">MAEENAIDNAKEKFSEISVAEFFSKNKELAGFSNPTRALYQTVRELVENALDATDSHGILPEVKIYIKEVEPENEERPARYEVSVEDNGIGVPKTVMAQAFGKVLFSSKYVIRQTRGMYGLGVKAVVLYSQTTTGRPITVVSSQEDSNFVYYQNIKIDIKKNEPMVVEDGQLDKRSSWHGTIASAIVEGDWTRAKPKIIEYVRRTAIIAPYAELWLVTPEGEIYFFPRATKKMPKPPREAKPHPHGVDLEQVRSMLMSTQAETLLDFLKEEFQGIGDKTATEFLRHVGLKPDINPKTLLKKEKLKDLEALVTALRNYRGFKGPRSDYLSPIGEELIELGLTRMFKPEWVKAVTRPARAYQGHPFIVEVGIAYGGAIQPQEEPILLRFANKIPLLYEEKEDVSYKVLTNIDWGRYGVQEPYQLAVLVHVASTKVPYKGVGKESISEIPELESEIRNGIHEVARSLRIYISRKAREELAKEKIVSIAKYIPEVARSLAILSSPPEDPNRYRELEPKVMELLISKVAASIEMPKIDGRQEDPRLIVERVIKGVSIQEVS</sequence>
<evidence type="ECO:0000256" key="7">
    <source>
        <dbReference type="HAMAP-Rule" id="MF_00322"/>
    </source>
</evidence>
<dbReference type="InterPro" id="IPR005734">
    <property type="entry name" value="TopoVI_B"/>
</dbReference>
<evidence type="ECO:0000259" key="8">
    <source>
        <dbReference type="SMART" id="SM00387"/>
    </source>
</evidence>
<dbReference type="HAMAP" id="MF_00322">
    <property type="entry name" value="Top6B"/>
    <property type="match status" value="1"/>
</dbReference>
<comment type="subunit">
    <text evidence="6 7">Homodimer. Heterotetramer of two Top6A and two Top6B chains.</text>
</comment>
<keyword evidence="3 7" id="KW-0799">Topoisomerase</keyword>
<evidence type="ECO:0000313" key="10">
    <source>
        <dbReference type="Proteomes" id="UP000000346"/>
    </source>
</evidence>
<dbReference type="PIRSF" id="PIRSF006553">
    <property type="entry name" value="TopoVI_B"/>
    <property type="match status" value="1"/>
</dbReference>
<dbReference type="HOGENOM" id="CLU_006403_0_0_2"/>
<dbReference type="GO" id="GO:0005524">
    <property type="term" value="F:ATP binding"/>
    <property type="evidence" value="ECO:0007669"/>
    <property type="project" value="UniProtKB-UniRule"/>
</dbReference>
<keyword evidence="5 7" id="KW-0413">Isomerase</keyword>
<dbReference type="KEGG" id="asc:ASAC_0220"/>
<dbReference type="Proteomes" id="UP000000346">
    <property type="component" value="Chromosome"/>
</dbReference>
<dbReference type="GO" id="GO:0006260">
    <property type="term" value="P:DNA replication"/>
    <property type="evidence" value="ECO:0007669"/>
    <property type="project" value="UniProtKB-UniRule"/>
</dbReference>
<dbReference type="SMART" id="SM00387">
    <property type="entry name" value="HATPase_c"/>
    <property type="match status" value="1"/>
</dbReference>
<dbReference type="CDD" id="cd00823">
    <property type="entry name" value="TopoIIB_Trans"/>
    <property type="match status" value="1"/>
</dbReference>
<comment type="catalytic activity">
    <reaction evidence="7">
        <text>ATP-dependent breakage, passage and rejoining of double-stranded DNA.</text>
        <dbReference type="EC" id="5.6.2.2"/>
    </reaction>
</comment>
<feature type="binding site" evidence="7">
    <location>
        <position position="49"/>
    </location>
    <ligand>
        <name>ATP</name>
        <dbReference type="ChEBI" id="CHEBI:30616"/>
    </ligand>
</feature>
<dbReference type="SUPFAM" id="SSF54211">
    <property type="entry name" value="Ribosomal protein S5 domain 2-like"/>
    <property type="match status" value="1"/>
</dbReference>
<evidence type="ECO:0000256" key="1">
    <source>
        <dbReference type="ARBA" id="ARBA00022741"/>
    </source>
</evidence>
<protein>
    <recommendedName>
        <fullName evidence="7">Type 2 DNA topoisomerase 6 subunit B</fullName>
        <ecNumber evidence="7">5.6.2.2</ecNumber>
    </recommendedName>
    <alternativeName>
        <fullName evidence="7">Type II DNA topoisomerase VI subunit B</fullName>
        <shortName evidence="7">TopoVI-B</shortName>
    </alternativeName>
</protein>
<evidence type="ECO:0000256" key="5">
    <source>
        <dbReference type="ARBA" id="ARBA00023235"/>
    </source>
</evidence>
<organism evidence="9 10">
    <name type="scientific">Acidilobus saccharovorans (strain DSM 16705 / JCM 18335 / VKM B-2471 / 345-15)</name>
    <dbReference type="NCBI Taxonomy" id="666510"/>
    <lineage>
        <taxon>Archaea</taxon>
        <taxon>Thermoproteota</taxon>
        <taxon>Thermoprotei</taxon>
        <taxon>Acidilobales</taxon>
        <taxon>Acidilobaceae</taxon>
        <taxon>Acidilobus</taxon>
    </lineage>
</organism>
<dbReference type="NCBIfam" id="NF003218">
    <property type="entry name" value="PRK04184.1"/>
    <property type="match status" value="1"/>
</dbReference>
<reference evidence="9 10" key="1">
    <citation type="journal article" date="2010" name="Appl. Environ. Microbiol.">
        <title>The genome sequence of the crenarchaeon Acidilobus saccharovorans supports a new order, Acidilobales, and suggests an important ecological role in terrestrial acidic hot springs.</title>
        <authorList>
            <person name="Mardanov A.V."/>
            <person name="Svetlitchnyi V.A."/>
            <person name="Beletsky A.V."/>
            <person name="Prokofeva M.I."/>
            <person name="Bonch-Osmolovskaya E.A."/>
            <person name="Ravin N.V."/>
            <person name="Skryabin K.G."/>
        </authorList>
    </citation>
    <scope>NUCLEOTIDE SEQUENCE [LARGE SCALE GENOMIC DNA]</scope>
    <source>
        <strain evidence="10">DSM 16705 / JCM 18335 / VKM B-2471 / 345-15</strain>
    </source>
</reference>
<dbReference type="NCBIfam" id="TIGR01052">
    <property type="entry name" value="top6b"/>
    <property type="match status" value="1"/>
</dbReference>
<dbReference type="EC" id="5.6.2.2" evidence="7"/>
<dbReference type="InterPro" id="IPR036890">
    <property type="entry name" value="HATPase_C_sf"/>
</dbReference>
<dbReference type="InParanoid" id="D9PZY9"/>
<evidence type="ECO:0000256" key="6">
    <source>
        <dbReference type="ARBA" id="ARBA00063696"/>
    </source>
</evidence>
<dbReference type="SUPFAM" id="SSF46946">
    <property type="entry name" value="S13-like H2TH domain"/>
    <property type="match status" value="1"/>
</dbReference>
<dbReference type="GO" id="GO:0003918">
    <property type="term" value="F:DNA topoisomerase type II (double strand cut, ATP-hydrolyzing) activity"/>
    <property type="evidence" value="ECO:0007669"/>
    <property type="project" value="UniProtKB-UniRule"/>
</dbReference>
<dbReference type="eggNOG" id="arCOG01165">
    <property type="taxonomic scope" value="Archaea"/>
</dbReference>
<dbReference type="InterPro" id="IPR020568">
    <property type="entry name" value="Ribosomal_Su5_D2-typ_SF"/>
</dbReference>
<dbReference type="InterPro" id="IPR010979">
    <property type="entry name" value="Ribosomal_uS13-like_H2TH"/>
</dbReference>
<evidence type="ECO:0000256" key="2">
    <source>
        <dbReference type="ARBA" id="ARBA00022840"/>
    </source>
</evidence>
<dbReference type="Gene3D" id="3.30.230.10">
    <property type="match status" value="1"/>
</dbReference>
<dbReference type="Pfam" id="PF09239">
    <property type="entry name" value="Topo-VIb_trans"/>
    <property type="match status" value="1"/>
</dbReference>
<dbReference type="SUPFAM" id="SSF55874">
    <property type="entry name" value="ATPase domain of HSP90 chaperone/DNA topoisomerase II/histidine kinase"/>
    <property type="match status" value="1"/>
</dbReference>
<dbReference type="FunCoup" id="D9PZY9">
    <property type="interactions" value="19"/>
</dbReference>
<dbReference type="FunFam" id="3.30.565.10:FF:000062">
    <property type="entry name" value="Type 2 DNA topoisomerase 6 subunit B"/>
    <property type="match status" value="1"/>
</dbReference>
<gene>
    <name evidence="7" type="primary">top6B</name>
    <name evidence="9" type="ordered locus">ASAC_0220</name>
</gene>
<feature type="binding site" evidence="7">
    <location>
        <begin position="108"/>
        <end position="109"/>
    </location>
    <ligand>
        <name>ATP</name>
        <dbReference type="ChEBI" id="CHEBI:30616"/>
    </ligand>
</feature>
<keyword evidence="4 7" id="KW-0238">DNA-binding</keyword>
<evidence type="ECO:0000256" key="4">
    <source>
        <dbReference type="ARBA" id="ARBA00023125"/>
    </source>
</evidence>
<feature type="binding site" evidence="7">
    <location>
        <position position="440"/>
    </location>
    <ligand>
        <name>ATP</name>
        <dbReference type="ChEBI" id="CHEBI:30616"/>
    </ligand>
</feature>
<feature type="binding site" evidence="7">
    <location>
        <position position="87"/>
    </location>
    <ligand>
        <name>ATP</name>
        <dbReference type="ChEBI" id="CHEBI:30616"/>
    </ligand>
</feature>
<dbReference type="GeneID" id="9498440"/>